<reference evidence="7 8" key="1">
    <citation type="submission" date="2024-03" db="EMBL/GenBank/DDBJ databases">
        <title>Bacilli Hybrid Assemblies.</title>
        <authorList>
            <person name="Kovac J."/>
        </authorList>
    </citation>
    <scope>NUCLEOTIDE SEQUENCE [LARGE SCALE GENOMIC DNA]</scope>
    <source>
        <strain evidence="7 8">FSL R7-0666</strain>
    </source>
</reference>
<evidence type="ECO:0000256" key="2">
    <source>
        <dbReference type="ARBA" id="ARBA00022771"/>
    </source>
</evidence>
<dbReference type="PANTHER" id="PTHR33823">
    <property type="entry name" value="RNA POLYMERASE-BINDING TRANSCRIPTION FACTOR DKSA-RELATED"/>
    <property type="match status" value="1"/>
</dbReference>
<evidence type="ECO:0000256" key="5">
    <source>
        <dbReference type="SAM" id="MobiDB-lite"/>
    </source>
</evidence>
<feature type="zinc finger region" description="dksA C4-type" evidence="4">
    <location>
        <begin position="89"/>
        <end position="113"/>
    </location>
</feature>
<dbReference type="InterPro" id="IPR000962">
    <property type="entry name" value="Znf_DskA_TraR"/>
</dbReference>
<dbReference type="Pfam" id="PF01258">
    <property type="entry name" value="zf-dskA_traR"/>
    <property type="match status" value="1"/>
</dbReference>
<dbReference type="Gene3D" id="1.20.120.910">
    <property type="entry name" value="DksA, coiled-coil domain"/>
    <property type="match status" value="1"/>
</dbReference>
<keyword evidence="1" id="KW-0479">Metal-binding</keyword>
<evidence type="ECO:0000256" key="1">
    <source>
        <dbReference type="ARBA" id="ARBA00022723"/>
    </source>
</evidence>
<accession>A0ABU9VI29</accession>
<feature type="region of interest" description="Disordered" evidence="5">
    <location>
        <begin position="135"/>
        <end position="161"/>
    </location>
</feature>
<dbReference type="EMBL" id="JBCITK010000001">
    <property type="protein sequence ID" value="MEN0643566.1"/>
    <property type="molecule type" value="Genomic_DNA"/>
</dbReference>
<dbReference type="InterPro" id="IPR037187">
    <property type="entry name" value="DnaK_N"/>
</dbReference>
<feature type="compositionally biased region" description="Basic and acidic residues" evidence="5">
    <location>
        <begin position="137"/>
        <end position="161"/>
    </location>
</feature>
<dbReference type="PROSITE" id="PS51128">
    <property type="entry name" value="ZF_DKSA_2"/>
    <property type="match status" value="1"/>
</dbReference>
<evidence type="ECO:0000313" key="8">
    <source>
        <dbReference type="Proteomes" id="UP001418796"/>
    </source>
</evidence>
<sequence length="161" mass="18606">MPLTDKQMQSLKEELLTLKKNLEGEEGFEEDYTETTGELSSGVDNHMADQAAEYEDRMKEQTFQRADQEKLQEVDEALERMEEGTYGVCVDTGEEIPYERLEIVPYTKRTIEAQQKVDQEGSDQMADQQFAEAMDNVADRDTLREETLTTTKLDNEQDAYR</sequence>
<feature type="region of interest" description="Disordered" evidence="5">
    <location>
        <begin position="22"/>
        <end position="44"/>
    </location>
</feature>
<dbReference type="SUPFAM" id="SSF109635">
    <property type="entry name" value="DnaK suppressor protein DksA, alpha-hairpin domain"/>
    <property type="match status" value="1"/>
</dbReference>
<dbReference type="SUPFAM" id="SSF57716">
    <property type="entry name" value="Glucocorticoid receptor-like (DNA-binding domain)"/>
    <property type="match status" value="1"/>
</dbReference>
<keyword evidence="3" id="KW-0862">Zinc</keyword>
<dbReference type="RefSeq" id="WP_343130469.1">
    <property type="nucleotide sequence ID" value="NZ_JBCITK010000001.1"/>
</dbReference>
<proteinExistence type="predicted"/>
<evidence type="ECO:0000259" key="6">
    <source>
        <dbReference type="Pfam" id="PF01258"/>
    </source>
</evidence>
<protein>
    <submittedName>
        <fullName evidence="7">TraR/DksA C4-type zinc finger protein</fullName>
    </submittedName>
</protein>
<keyword evidence="8" id="KW-1185">Reference proteome</keyword>
<evidence type="ECO:0000313" key="7">
    <source>
        <dbReference type="EMBL" id="MEN0643566.1"/>
    </source>
</evidence>
<name>A0ABU9VI29_9BACI</name>
<keyword evidence="2" id="KW-0863">Zinc-finger</keyword>
<evidence type="ECO:0000256" key="3">
    <source>
        <dbReference type="ARBA" id="ARBA00022833"/>
    </source>
</evidence>
<dbReference type="PANTHER" id="PTHR33823:SF4">
    <property type="entry name" value="GENERAL STRESS PROTEIN 16O"/>
    <property type="match status" value="1"/>
</dbReference>
<feature type="compositionally biased region" description="Acidic residues" evidence="5">
    <location>
        <begin position="24"/>
        <end position="33"/>
    </location>
</feature>
<organism evidence="7 8">
    <name type="scientific">Alkalicoccobacillus gibsonii</name>
    <dbReference type="NCBI Taxonomy" id="79881"/>
    <lineage>
        <taxon>Bacteria</taxon>
        <taxon>Bacillati</taxon>
        <taxon>Bacillota</taxon>
        <taxon>Bacilli</taxon>
        <taxon>Bacillales</taxon>
        <taxon>Bacillaceae</taxon>
        <taxon>Alkalicoccobacillus</taxon>
    </lineage>
</organism>
<comment type="caution">
    <text evidence="7">The sequence shown here is derived from an EMBL/GenBank/DDBJ whole genome shotgun (WGS) entry which is preliminary data.</text>
</comment>
<dbReference type="Proteomes" id="UP001418796">
    <property type="component" value="Unassembled WGS sequence"/>
</dbReference>
<gene>
    <name evidence="7" type="ORF">MKY91_10450</name>
</gene>
<feature type="domain" description="Zinc finger DksA/TraR C4-type" evidence="6">
    <location>
        <begin position="84"/>
        <end position="118"/>
    </location>
</feature>
<evidence type="ECO:0000256" key="4">
    <source>
        <dbReference type="PROSITE-ProRule" id="PRU00510"/>
    </source>
</evidence>